<evidence type="ECO:0000313" key="3">
    <source>
        <dbReference type="Proteomes" id="UP000307380"/>
    </source>
</evidence>
<dbReference type="InterPro" id="IPR008136">
    <property type="entry name" value="CinA_C"/>
</dbReference>
<keyword evidence="2" id="KW-0378">Hydrolase</keyword>
<accession>A0A4V3WUD8</accession>
<dbReference type="Gene3D" id="3.90.950.20">
    <property type="entry name" value="CinA-like"/>
    <property type="match status" value="1"/>
</dbReference>
<dbReference type="RefSeq" id="WP_136422932.1">
    <property type="nucleotide sequence ID" value="NZ_SSSN01000003.1"/>
</dbReference>
<dbReference type="Pfam" id="PF02464">
    <property type="entry name" value="CinA"/>
    <property type="match status" value="1"/>
</dbReference>
<feature type="domain" description="CinA C-terminal" evidence="1">
    <location>
        <begin position="19"/>
        <end position="170"/>
    </location>
</feature>
<proteinExistence type="predicted"/>
<reference evidence="2 3" key="1">
    <citation type="submission" date="2019-04" db="EMBL/GenBank/DDBJ databases">
        <authorList>
            <person name="Jiang L."/>
        </authorList>
    </citation>
    <scope>NUCLEOTIDE SEQUENCE [LARGE SCALE GENOMIC DNA]</scope>
    <source>
        <strain evidence="2 3">YIM 131861</strain>
    </source>
</reference>
<dbReference type="Proteomes" id="UP000307380">
    <property type="component" value="Unassembled WGS sequence"/>
</dbReference>
<comment type="caution">
    <text evidence="2">The sequence shown here is derived from an EMBL/GenBank/DDBJ whole genome shotgun (WGS) entry which is preliminary data.</text>
</comment>
<protein>
    <submittedName>
        <fullName evidence="2">Nicotinamide-nucleotide amidohydrolase family protein</fullName>
    </submittedName>
</protein>
<evidence type="ECO:0000313" key="2">
    <source>
        <dbReference type="EMBL" id="THG35477.1"/>
    </source>
</evidence>
<name>A0A4V3WUD8_9MICO</name>
<sequence length="178" mass="17969">MPERVDLPERLDSPAGDAAAELVEALAARRLTIAFAESLTGGLLVAELVRIPGASAVVRGGVVAYATPLKHTLLGVDQTLLDEHGAVHAEVAAQMARGIRSATAVDGIPADVGVATTGVAGPDSQDGHPVGTVFVAVAVGDRVRVGRFAFGGSRAKIRASTVAAALDLALGELPAQPE</sequence>
<gene>
    <name evidence="2" type="ORF">E6C70_05390</name>
</gene>
<dbReference type="NCBIfam" id="TIGR00199">
    <property type="entry name" value="PncC_domain"/>
    <property type="match status" value="1"/>
</dbReference>
<dbReference type="SUPFAM" id="SSF142433">
    <property type="entry name" value="CinA-like"/>
    <property type="match status" value="1"/>
</dbReference>
<keyword evidence="3" id="KW-1185">Reference proteome</keyword>
<dbReference type="AlphaFoldDB" id="A0A4V3WUD8"/>
<organism evidence="2 3">
    <name type="scientific">Orlajensenia flava</name>
    <dbReference type="NCBI Taxonomy" id="2565934"/>
    <lineage>
        <taxon>Bacteria</taxon>
        <taxon>Bacillati</taxon>
        <taxon>Actinomycetota</taxon>
        <taxon>Actinomycetes</taxon>
        <taxon>Micrococcales</taxon>
        <taxon>Microbacteriaceae</taxon>
        <taxon>Orlajensenia</taxon>
    </lineage>
</organism>
<dbReference type="InterPro" id="IPR036653">
    <property type="entry name" value="CinA-like_C"/>
</dbReference>
<dbReference type="OrthoDB" id="1253990at2"/>
<dbReference type="EMBL" id="SSSN01000003">
    <property type="protein sequence ID" value="THG35477.1"/>
    <property type="molecule type" value="Genomic_DNA"/>
</dbReference>
<evidence type="ECO:0000259" key="1">
    <source>
        <dbReference type="Pfam" id="PF02464"/>
    </source>
</evidence>
<dbReference type="GO" id="GO:0016787">
    <property type="term" value="F:hydrolase activity"/>
    <property type="evidence" value="ECO:0007669"/>
    <property type="project" value="UniProtKB-KW"/>
</dbReference>